<gene>
    <name evidence="2" type="primary">RNASEH2C</name>
    <name evidence="2" type="ORF">O9K51_04311</name>
</gene>
<proteinExistence type="predicted"/>
<feature type="compositionally biased region" description="Low complexity" evidence="1">
    <location>
        <begin position="91"/>
        <end position="101"/>
    </location>
</feature>
<accession>A0AB34FXI7</accession>
<feature type="region of interest" description="Disordered" evidence="1">
    <location>
        <begin position="77"/>
        <end position="103"/>
    </location>
</feature>
<reference evidence="2" key="1">
    <citation type="submission" date="2023-01" db="EMBL/GenBank/DDBJ databases">
        <title>The growth and conidiation of Purpureocillium lavendulum are regulated by nitrogen source and histone H3K14 acetylation.</title>
        <authorList>
            <person name="Tang P."/>
            <person name="Han J."/>
            <person name="Zhang C."/>
            <person name="Tang P."/>
            <person name="Qi F."/>
            <person name="Zhang K."/>
            <person name="Liang L."/>
        </authorList>
    </citation>
    <scope>NUCLEOTIDE SEQUENCE</scope>
    <source>
        <strain evidence="2">YMF1.00683</strain>
    </source>
</reference>
<dbReference type="AlphaFoldDB" id="A0AB34FXI7"/>
<dbReference type="Pfam" id="PF08615">
    <property type="entry name" value="RNase_H2_suC"/>
    <property type="match status" value="1"/>
</dbReference>
<comment type="caution">
    <text evidence="2">The sequence shown here is derived from an EMBL/GenBank/DDBJ whole genome shotgun (WGS) entry which is preliminary data.</text>
</comment>
<keyword evidence="3" id="KW-1185">Reference proteome</keyword>
<dbReference type="CDD" id="cd09271">
    <property type="entry name" value="RNase_H2-C"/>
    <property type="match status" value="1"/>
</dbReference>
<dbReference type="GO" id="GO:0032299">
    <property type="term" value="C:ribonuclease H2 complex"/>
    <property type="evidence" value="ECO:0007669"/>
    <property type="project" value="InterPro"/>
</dbReference>
<dbReference type="EMBL" id="JAQHRD010000003">
    <property type="protein sequence ID" value="KAJ6443132.1"/>
    <property type="molecule type" value="Genomic_DNA"/>
</dbReference>
<dbReference type="Gene3D" id="2.40.128.680">
    <property type="match status" value="1"/>
</dbReference>
<dbReference type="GO" id="GO:0006401">
    <property type="term" value="P:RNA catabolic process"/>
    <property type="evidence" value="ECO:0007669"/>
    <property type="project" value="InterPro"/>
</dbReference>
<sequence length="165" mass="17928">MSQPILSIERGDASRTTKAVPNLLPCRIHHNGPVDPVSSYWNPDHTQSSASEAYFRGRKLQGKKVPVPDQYEGVVVERKQPQGNAMSLDPQSQGQTAGGADADADIDTTERGAMHVTAQFDEVTVWFHQAAADSASDPYIRSIEEWLHVADQIHSHSADGQPSAA</sequence>
<dbReference type="PANTHER" id="PTHR47204">
    <property type="entry name" value="OS02G0168900 PROTEIN"/>
    <property type="match status" value="1"/>
</dbReference>
<evidence type="ECO:0000313" key="3">
    <source>
        <dbReference type="Proteomes" id="UP001163105"/>
    </source>
</evidence>
<dbReference type="Proteomes" id="UP001163105">
    <property type="component" value="Unassembled WGS sequence"/>
</dbReference>
<organism evidence="2 3">
    <name type="scientific">Purpureocillium lavendulum</name>
    <dbReference type="NCBI Taxonomy" id="1247861"/>
    <lineage>
        <taxon>Eukaryota</taxon>
        <taxon>Fungi</taxon>
        <taxon>Dikarya</taxon>
        <taxon>Ascomycota</taxon>
        <taxon>Pezizomycotina</taxon>
        <taxon>Sordariomycetes</taxon>
        <taxon>Hypocreomycetidae</taxon>
        <taxon>Hypocreales</taxon>
        <taxon>Ophiocordycipitaceae</taxon>
        <taxon>Purpureocillium</taxon>
    </lineage>
</organism>
<evidence type="ECO:0000256" key="1">
    <source>
        <dbReference type="SAM" id="MobiDB-lite"/>
    </source>
</evidence>
<dbReference type="PANTHER" id="PTHR47204:SF1">
    <property type="entry name" value="RIBONUCLEASE H2 SUBUNIT C"/>
    <property type="match status" value="1"/>
</dbReference>
<protein>
    <submittedName>
        <fullName evidence="2">Ribonuclease H2 non-catalytic subunit</fullName>
    </submittedName>
</protein>
<evidence type="ECO:0000313" key="2">
    <source>
        <dbReference type="EMBL" id="KAJ6443132.1"/>
    </source>
</evidence>
<dbReference type="InterPro" id="IPR013924">
    <property type="entry name" value="RNase_H2_suC"/>
</dbReference>
<name>A0AB34FXI7_9HYPO</name>